<name>A0AB36ECE4_AGRTU</name>
<dbReference type="SUPFAM" id="SSF103473">
    <property type="entry name" value="MFS general substrate transporter"/>
    <property type="match status" value="1"/>
</dbReference>
<feature type="transmembrane region" description="Helical" evidence="4">
    <location>
        <begin position="338"/>
        <end position="357"/>
    </location>
</feature>
<accession>A0AB36ECE4</accession>
<gene>
    <name evidence="6" type="ORF">A6U91_21400</name>
</gene>
<sequence length="391" mass="40455">MTFTTQTATVQRMSAPLTFAMALATGVAVANIYYNQPMLKIMAHELPGAASLVSPVTQLGYAAGLFLLVPLGDIVERKRLIVAQFAVLAIALLGLAFASGTAEVLLASIFVGFTATVAQQIIPFAAHLASPEKRGATVGTLMSGLLGGILLSRTVAGYIGGGLGWREMYMIAVPVAILGAVGMWAVLPSAAPTSQLRYPALIASIGKLWRELPELRRAAFTQALLFAGFSAFWTILPFRLAEPQFGMGAGIAGLFGIVGAVGVIAAPLAGKISDRRGPAIVVKLSAIICLLSWLLFAASPTIAALVIGVVTLDFGIQSAMVSNQAIVYSLRPEARARLNTVFMGAMFLGGAAGSAIGTAAYNHFGWMAATLVACAASAVAVGLQSSRRASE</sequence>
<evidence type="ECO:0000313" key="6">
    <source>
        <dbReference type="EMBL" id="OCJ32740.1"/>
    </source>
</evidence>
<feature type="transmembrane region" description="Helical" evidence="4">
    <location>
        <begin position="138"/>
        <end position="156"/>
    </location>
</feature>
<dbReference type="InterPro" id="IPR020846">
    <property type="entry name" value="MFS_dom"/>
</dbReference>
<feature type="transmembrane region" description="Helical" evidence="4">
    <location>
        <begin position="46"/>
        <end position="68"/>
    </location>
</feature>
<dbReference type="Gene3D" id="1.20.1250.20">
    <property type="entry name" value="MFS general substrate transporter like domains"/>
    <property type="match status" value="1"/>
</dbReference>
<feature type="transmembrane region" description="Helical" evidence="4">
    <location>
        <begin position="248"/>
        <end position="268"/>
    </location>
</feature>
<feature type="transmembrane region" description="Helical" evidence="4">
    <location>
        <begin position="80"/>
        <end position="98"/>
    </location>
</feature>
<evidence type="ECO:0000256" key="2">
    <source>
        <dbReference type="ARBA" id="ARBA00022989"/>
    </source>
</evidence>
<feature type="transmembrane region" description="Helical" evidence="4">
    <location>
        <begin position="218"/>
        <end position="236"/>
    </location>
</feature>
<keyword evidence="2 4" id="KW-1133">Transmembrane helix</keyword>
<dbReference type="PROSITE" id="PS50850">
    <property type="entry name" value="MFS"/>
    <property type="match status" value="1"/>
</dbReference>
<reference evidence="6 7" key="1">
    <citation type="journal article" date="2016" name="PeerJ">
        <title>Gall-ID: tools for genotyping gall-causing phytopathogenic bacteria.</title>
        <authorList>
            <person name="Davis E.W.II."/>
            <person name="Weisberg A.J."/>
            <person name="Tabima J.F."/>
            <person name="Grunwald N.J."/>
            <person name="Chang J.H."/>
        </authorList>
    </citation>
    <scope>NUCLEOTIDE SEQUENCE [LARGE SCALE GENOMIC DNA]</scope>
    <source>
        <strain evidence="6 7">N2/73</strain>
    </source>
</reference>
<dbReference type="EMBL" id="LXKT01000029">
    <property type="protein sequence ID" value="OCJ32740.1"/>
    <property type="molecule type" value="Genomic_DNA"/>
</dbReference>
<dbReference type="Pfam" id="PF07690">
    <property type="entry name" value="MFS_1"/>
    <property type="match status" value="1"/>
</dbReference>
<evidence type="ECO:0000313" key="7">
    <source>
        <dbReference type="Proteomes" id="UP000093451"/>
    </source>
</evidence>
<evidence type="ECO:0000256" key="1">
    <source>
        <dbReference type="ARBA" id="ARBA00022692"/>
    </source>
</evidence>
<keyword evidence="3 4" id="KW-0472">Membrane</keyword>
<evidence type="ECO:0000256" key="3">
    <source>
        <dbReference type="ARBA" id="ARBA00023136"/>
    </source>
</evidence>
<evidence type="ECO:0000259" key="5">
    <source>
        <dbReference type="PROSITE" id="PS50850"/>
    </source>
</evidence>
<organism evidence="6 7">
    <name type="scientific">Agrobacterium tumefaciens</name>
    <dbReference type="NCBI Taxonomy" id="358"/>
    <lineage>
        <taxon>Bacteria</taxon>
        <taxon>Pseudomonadati</taxon>
        <taxon>Pseudomonadota</taxon>
        <taxon>Alphaproteobacteria</taxon>
        <taxon>Hyphomicrobiales</taxon>
        <taxon>Rhizobiaceae</taxon>
        <taxon>Rhizobium/Agrobacterium group</taxon>
        <taxon>Agrobacterium</taxon>
        <taxon>Agrobacterium tumefaciens complex</taxon>
    </lineage>
</organism>
<dbReference type="InterPro" id="IPR036259">
    <property type="entry name" value="MFS_trans_sf"/>
</dbReference>
<dbReference type="PANTHER" id="PTHR42910:SF1">
    <property type="entry name" value="MAJOR FACILITATOR SUPERFAMILY (MFS) PROFILE DOMAIN-CONTAINING PROTEIN"/>
    <property type="match status" value="1"/>
</dbReference>
<dbReference type="PANTHER" id="PTHR42910">
    <property type="entry name" value="TRANSPORTER SCO4007-RELATED"/>
    <property type="match status" value="1"/>
</dbReference>
<feature type="transmembrane region" description="Helical" evidence="4">
    <location>
        <begin position="363"/>
        <end position="383"/>
    </location>
</feature>
<dbReference type="AlphaFoldDB" id="A0AB36ECE4"/>
<keyword evidence="1 4" id="KW-0812">Transmembrane</keyword>
<comment type="caution">
    <text evidence="6">The sequence shown here is derived from an EMBL/GenBank/DDBJ whole genome shotgun (WGS) entry which is preliminary data.</text>
</comment>
<dbReference type="InterPro" id="IPR011701">
    <property type="entry name" value="MFS"/>
</dbReference>
<proteinExistence type="predicted"/>
<protein>
    <submittedName>
        <fullName evidence="6">MFS transporter</fullName>
    </submittedName>
</protein>
<dbReference type="RefSeq" id="WP_065689066.1">
    <property type="nucleotide sequence ID" value="NZ_LXKT01000029.1"/>
</dbReference>
<feature type="transmembrane region" description="Helical" evidence="4">
    <location>
        <begin position="168"/>
        <end position="187"/>
    </location>
</feature>
<dbReference type="GO" id="GO:0022857">
    <property type="term" value="F:transmembrane transporter activity"/>
    <property type="evidence" value="ECO:0007669"/>
    <property type="project" value="InterPro"/>
</dbReference>
<evidence type="ECO:0000256" key="4">
    <source>
        <dbReference type="SAM" id="Phobius"/>
    </source>
</evidence>
<feature type="transmembrane region" description="Helical" evidence="4">
    <location>
        <begin position="12"/>
        <end position="34"/>
    </location>
</feature>
<feature type="domain" description="Major facilitator superfamily (MFS) profile" evidence="5">
    <location>
        <begin position="1"/>
        <end position="391"/>
    </location>
</feature>
<dbReference type="CDD" id="cd17324">
    <property type="entry name" value="MFS_NepI_like"/>
    <property type="match status" value="1"/>
</dbReference>
<dbReference type="Proteomes" id="UP000093451">
    <property type="component" value="Unassembled WGS sequence"/>
</dbReference>